<dbReference type="GO" id="GO:0005886">
    <property type="term" value="C:plasma membrane"/>
    <property type="evidence" value="ECO:0007669"/>
    <property type="project" value="UniProtKB-SubCell"/>
</dbReference>
<name>A0A8J8BEB0_9ACTN</name>
<feature type="transmembrane region" description="Helical" evidence="7">
    <location>
        <begin position="296"/>
        <end position="321"/>
    </location>
</feature>
<dbReference type="Pfam" id="PF07690">
    <property type="entry name" value="MFS_1"/>
    <property type="match status" value="1"/>
</dbReference>
<feature type="transmembrane region" description="Helical" evidence="7">
    <location>
        <begin position="166"/>
        <end position="190"/>
    </location>
</feature>
<feature type="transmembrane region" description="Helical" evidence="7">
    <location>
        <begin position="75"/>
        <end position="96"/>
    </location>
</feature>
<dbReference type="InterPro" id="IPR011701">
    <property type="entry name" value="MFS"/>
</dbReference>
<keyword evidence="3" id="KW-1003">Cell membrane</keyword>
<proteinExistence type="predicted"/>
<dbReference type="PANTHER" id="PTHR42718">
    <property type="entry name" value="MAJOR FACILITATOR SUPERFAMILY MULTIDRUG TRANSPORTER MFSC"/>
    <property type="match status" value="1"/>
</dbReference>
<protein>
    <submittedName>
        <fullName evidence="9">MFS transporter</fullName>
    </submittedName>
</protein>
<dbReference type="PROSITE" id="PS50850">
    <property type="entry name" value="MFS"/>
    <property type="match status" value="1"/>
</dbReference>
<keyword evidence="5 7" id="KW-1133">Transmembrane helix</keyword>
<evidence type="ECO:0000256" key="4">
    <source>
        <dbReference type="ARBA" id="ARBA00022692"/>
    </source>
</evidence>
<feature type="transmembrane region" description="Helical" evidence="7">
    <location>
        <begin position="108"/>
        <end position="127"/>
    </location>
</feature>
<feature type="transmembrane region" description="Helical" evidence="7">
    <location>
        <begin position="390"/>
        <end position="409"/>
    </location>
</feature>
<dbReference type="PRINTS" id="PR01036">
    <property type="entry name" value="TCRTETB"/>
</dbReference>
<feature type="transmembrane region" description="Helical" evidence="7">
    <location>
        <begin position="38"/>
        <end position="55"/>
    </location>
</feature>
<keyword evidence="10" id="KW-1185">Reference proteome</keyword>
<feature type="domain" description="Major facilitator superfamily (MFS) profile" evidence="8">
    <location>
        <begin position="42"/>
        <end position="485"/>
    </location>
</feature>
<feature type="transmembrane region" description="Helical" evidence="7">
    <location>
        <begin position="196"/>
        <end position="216"/>
    </location>
</feature>
<feature type="transmembrane region" description="Helical" evidence="7">
    <location>
        <begin position="255"/>
        <end position="275"/>
    </location>
</feature>
<comment type="caution">
    <text evidence="9">The sequence shown here is derived from an EMBL/GenBank/DDBJ whole genome shotgun (WGS) entry which is preliminary data.</text>
</comment>
<evidence type="ECO:0000256" key="1">
    <source>
        <dbReference type="ARBA" id="ARBA00004651"/>
    </source>
</evidence>
<sequence length="492" mass="50306">MPAASGALQSPPGRRRGLREVLLTERARPQWLRDRPGGWWLAVASVCLGAFMGQLDASIATLTYPALQAQFHSGLASVEWVSLAYLLALVALLVPVGRLSDARGRKLMYLYGFVVFTAASAACGLAPTLFTLVLFRAVQAVGAALLQANSVALVTTSAPQDRLRAALGVQAGAQALGLALGPTLGGVIVTGLGWRWVFFVNVPVGVVAVVAGNYLLPRTHTRVSTDHFDWPGLCWLATASTALLLGISAVSGLRLPWPVAFALFAVAAAASWALARRLGRAARPLIDPALLRTRRITAGLVGALGGYLVLFGPLVLVPVALTRTGTGLNTAGLILTALPAGFAAAALLGDRVLPAGWSDRRRAMAGSAVAAAALVGMILVPLTAVWLAPLLAALGLGLGVFTPANNALVMGAIPARSAGTGGGLVNMTRALGTALGVALVTFTLHAAPHADPAFGGHVAAALLTVLALGVVASNLISLGPAPQHTRSGHVDL</sequence>
<dbReference type="Gene3D" id="1.20.1720.10">
    <property type="entry name" value="Multidrug resistance protein D"/>
    <property type="match status" value="1"/>
</dbReference>
<dbReference type="InterPro" id="IPR020846">
    <property type="entry name" value="MFS_dom"/>
</dbReference>
<gene>
    <name evidence="9" type="ORF">KGA66_19955</name>
</gene>
<dbReference type="SUPFAM" id="SSF103473">
    <property type="entry name" value="MFS general substrate transporter"/>
    <property type="match status" value="1"/>
</dbReference>
<keyword evidence="2" id="KW-0813">Transport</keyword>
<dbReference type="Proteomes" id="UP000677913">
    <property type="component" value="Unassembled WGS sequence"/>
</dbReference>
<evidence type="ECO:0000256" key="6">
    <source>
        <dbReference type="ARBA" id="ARBA00023136"/>
    </source>
</evidence>
<dbReference type="GO" id="GO:0022857">
    <property type="term" value="F:transmembrane transporter activity"/>
    <property type="evidence" value="ECO:0007669"/>
    <property type="project" value="InterPro"/>
</dbReference>
<evidence type="ECO:0000256" key="5">
    <source>
        <dbReference type="ARBA" id="ARBA00022989"/>
    </source>
</evidence>
<evidence type="ECO:0000256" key="7">
    <source>
        <dbReference type="SAM" id="Phobius"/>
    </source>
</evidence>
<accession>A0A8J8BEB0</accession>
<organism evidence="9 10">
    <name type="scientific">Actinocrinis puniceicyclus</name>
    <dbReference type="NCBI Taxonomy" id="977794"/>
    <lineage>
        <taxon>Bacteria</taxon>
        <taxon>Bacillati</taxon>
        <taxon>Actinomycetota</taxon>
        <taxon>Actinomycetes</taxon>
        <taxon>Catenulisporales</taxon>
        <taxon>Actinospicaceae</taxon>
        <taxon>Actinocrinis</taxon>
    </lineage>
</organism>
<evidence type="ECO:0000313" key="9">
    <source>
        <dbReference type="EMBL" id="MBS2965335.1"/>
    </source>
</evidence>
<evidence type="ECO:0000256" key="3">
    <source>
        <dbReference type="ARBA" id="ARBA00022475"/>
    </source>
</evidence>
<dbReference type="AlphaFoldDB" id="A0A8J8BEB0"/>
<evidence type="ECO:0000313" key="10">
    <source>
        <dbReference type="Proteomes" id="UP000677913"/>
    </source>
</evidence>
<comment type="subcellular location">
    <subcellularLocation>
        <location evidence="1">Cell membrane</location>
        <topology evidence="1">Multi-pass membrane protein</topology>
    </subcellularLocation>
</comment>
<dbReference type="InterPro" id="IPR036259">
    <property type="entry name" value="MFS_trans_sf"/>
</dbReference>
<evidence type="ECO:0000256" key="2">
    <source>
        <dbReference type="ARBA" id="ARBA00022448"/>
    </source>
</evidence>
<feature type="transmembrane region" description="Helical" evidence="7">
    <location>
        <begin position="454"/>
        <end position="476"/>
    </location>
</feature>
<keyword evidence="6 7" id="KW-0472">Membrane</keyword>
<keyword evidence="4 7" id="KW-0812">Transmembrane</keyword>
<feature type="transmembrane region" description="Helical" evidence="7">
    <location>
        <begin position="430"/>
        <end position="448"/>
    </location>
</feature>
<feature type="transmembrane region" description="Helical" evidence="7">
    <location>
        <begin position="333"/>
        <end position="353"/>
    </location>
</feature>
<dbReference type="PANTHER" id="PTHR42718:SF46">
    <property type="entry name" value="BLR6921 PROTEIN"/>
    <property type="match status" value="1"/>
</dbReference>
<feature type="transmembrane region" description="Helical" evidence="7">
    <location>
        <begin position="133"/>
        <end position="154"/>
    </location>
</feature>
<evidence type="ECO:0000259" key="8">
    <source>
        <dbReference type="PROSITE" id="PS50850"/>
    </source>
</evidence>
<dbReference type="Gene3D" id="1.20.1250.20">
    <property type="entry name" value="MFS general substrate transporter like domains"/>
    <property type="match status" value="1"/>
</dbReference>
<dbReference type="EMBL" id="JAGSXH010000079">
    <property type="protein sequence ID" value="MBS2965335.1"/>
    <property type="molecule type" value="Genomic_DNA"/>
</dbReference>
<feature type="transmembrane region" description="Helical" evidence="7">
    <location>
        <begin position="365"/>
        <end position="384"/>
    </location>
</feature>
<feature type="transmembrane region" description="Helical" evidence="7">
    <location>
        <begin position="228"/>
        <end position="249"/>
    </location>
</feature>
<reference evidence="9" key="1">
    <citation type="submission" date="2021-04" db="EMBL/GenBank/DDBJ databases">
        <title>Genome based classification of Actinospica acidithermotolerans sp. nov., an actinobacterium isolated from an Indonesian hot spring.</title>
        <authorList>
            <person name="Kusuma A.B."/>
            <person name="Putra K.E."/>
            <person name="Nafisah S."/>
            <person name="Loh J."/>
            <person name="Nouioui I."/>
            <person name="Goodfellow M."/>
        </authorList>
    </citation>
    <scope>NUCLEOTIDE SEQUENCE</scope>
    <source>
        <strain evidence="9">DSM 45618</strain>
    </source>
</reference>